<evidence type="ECO:0000313" key="2">
    <source>
        <dbReference type="Proteomes" id="UP000298656"/>
    </source>
</evidence>
<sequence>MNEVSGAPIFDAENSTAQLLVFKSLSGGANLQVIEGGKLGAGLSLVGTLCAVEQGDIIKAVAPGSLNFMNANVAVAGSGATITRNASHGATDTVPQLSGFTPRNQGVTGAIATQYPWGIGIVAPHSSSAQALVLTQPIPLGAFQVAMRLRAAPLNANYGCVGPCPYDSASGKLKLFELAYLKQLGYWVGNFSNFSSWGGNAFSTNLGAIPEWM</sequence>
<proteinExistence type="predicted"/>
<dbReference type="EMBL" id="CP040077">
    <property type="protein sequence ID" value="QCP47931.1"/>
    <property type="molecule type" value="Genomic_DNA"/>
</dbReference>
<dbReference type="AlphaFoldDB" id="A0A4P8IJF6"/>
<dbReference type="Proteomes" id="UP000298656">
    <property type="component" value="Chromosome 1"/>
</dbReference>
<gene>
    <name evidence="1" type="ORF">FAZ95_01290</name>
</gene>
<dbReference type="KEGG" id="tvl:FAZ95_01290"/>
<name>A0A4P8IJF6_9BURK</name>
<keyword evidence="2" id="KW-1185">Reference proteome</keyword>
<evidence type="ECO:0000313" key="1">
    <source>
        <dbReference type="EMBL" id="QCP47931.1"/>
    </source>
</evidence>
<reference evidence="1 2" key="1">
    <citation type="submission" date="2019-05" db="EMBL/GenBank/DDBJ databases">
        <title>Burkholderia sp. DHOD12, isolated from subtropical forest soil.</title>
        <authorList>
            <person name="Gao Z.-H."/>
            <person name="Qiu L.-H."/>
        </authorList>
    </citation>
    <scope>NUCLEOTIDE SEQUENCE [LARGE SCALE GENOMIC DNA]</scope>
    <source>
        <strain evidence="1 2">DHOD12</strain>
    </source>
</reference>
<organism evidence="1 2">
    <name type="scientific">Trinickia violacea</name>
    <dbReference type="NCBI Taxonomy" id="2571746"/>
    <lineage>
        <taxon>Bacteria</taxon>
        <taxon>Pseudomonadati</taxon>
        <taxon>Pseudomonadota</taxon>
        <taxon>Betaproteobacteria</taxon>
        <taxon>Burkholderiales</taxon>
        <taxon>Burkholderiaceae</taxon>
        <taxon>Trinickia</taxon>
    </lineage>
</organism>
<accession>A0A4P8IJF6</accession>
<dbReference type="OrthoDB" id="9115476at2"/>
<protein>
    <submittedName>
        <fullName evidence="1">Uncharacterized protein</fullName>
    </submittedName>
</protein>
<dbReference type="RefSeq" id="WP_137330773.1">
    <property type="nucleotide sequence ID" value="NZ_CP040077.1"/>
</dbReference>